<dbReference type="GO" id="GO:0000049">
    <property type="term" value="F:tRNA binding"/>
    <property type="evidence" value="ECO:0007669"/>
    <property type="project" value="UniProtKB-KW"/>
</dbReference>
<keyword evidence="5" id="KW-0963">Cytoplasm</keyword>
<dbReference type="GO" id="GO:0051500">
    <property type="term" value="F:D-tyrosyl-tRNA(Tyr) deacylase activity"/>
    <property type="evidence" value="ECO:0007669"/>
    <property type="project" value="TreeGrafter"/>
</dbReference>
<dbReference type="NCBIfam" id="TIGR00256">
    <property type="entry name" value="D-aminoacyl-tRNA deacylase"/>
    <property type="match status" value="1"/>
</dbReference>
<dbReference type="InterPro" id="IPR003732">
    <property type="entry name" value="Daa-tRNA_deacyls_DTD"/>
</dbReference>
<dbReference type="EMBL" id="UZAM01012325">
    <property type="protein sequence ID" value="VDP21221.1"/>
    <property type="molecule type" value="Genomic_DNA"/>
</dbReference>
<dbReference type="OrthoDB" id="275783at2759"/>
<gene>
    <name evidence="6" type="ORF">SBAD_LOCUS9101</name>
</gene>
<comment type="catalytic activity">
    <reaction evidence="4">
        <text>a D-aminoacyl-tRNA + H2O = a tRNA + a D-alpha-amino acid + H(+)</text>
        <dbReference type="Rhea" id="RHEA:13953"/>
        <dbReference type="Rhea" id="RHEA-COMP:10123"/>
        <dbReference type="Rhea" id="RHEA-COMP:10124"/>
        <dbReference type="ChEBI" id="CHEBI:15377"/>
        <dbReference type="ChEBI" id="CHEBI:15378"/>
        <dbReference type="ChEBI" id="CHEBI:59871"/>
        <dbReference type="ChEBI" id="CHEBI:78442"/>
        <dbReference type="ChEBI" id="CHEBI:79333"/>
        <dbReference type="EC" id="3.1.1.96"/>
    </reaction>
</comment>
<accession>A0A183IZQ3</accession>
<evidence type="ECO:0000256" key="4">
    <source>
        <dbReference type="ARBA" id="ARBA00048018"/>
    </source>
</evidence>
<evidence type="ECO:0000256" key="3">
    <source>
        <dbReference type="ARBA" id="ARBA00047676"/>
    </source>
</evidence>
<dbReference type="PANTHER" id="PTHR10472">
    <property type="entry name" value="D-TYROSYL-TRNA TYR DEACYLASE"/>
    <property type="match status" value="1"/>
</dbReference>
<comment type="catalytic activity">
    <reaction evidence="3">
        <text>glycyl-tRNA(Ala) + H2O = tRNA(Ala) + glycine + H(+)</text>
        <dbReference type="Rhea" id="RHEA:53744"/>
        <dbReference type="Rhea" id="RHEA-COMP:9657"/>
        <dbReference type="Rhea" id="RHEA-COMP:13640"/>
        <dbReference type="ChEBI" id="CHEBI:15377"/>
        <dbReference type="ChEBI" id="CHEBI:15378"/>
        <dbReference type="ChEBI" id="CHEBI:57305"/>
        <dbReference type="ChEBI" id="CHEBI:78442"/>
        <dbReference type="ChEBI" id="CHEBI:78522"/>
        <dbReference type="EC" id="3.1.1.96"/>
    </reaction>
</comment>
<dbReference type="EC" id="3.1.1.96" evidence="2 5"/>
<dbReference type="Proteomes" id="UP000270296">
    <property type="component" value="Unassembled WGS sequence"/>
</dbReference>
<organism evidence="8">
    <name type="scientific">Soboliphyme baturini</name>
    <dbReference type="NCBI Taxonomy" id="241478"/>
    <lineage>
        <taxon>Eukaryota</taxon>
        <taxon>Metazoa</taxon>
        <taxon>Ecdysozoa</taxon>
        <taxon>Nematoda</taxon>
        <taxon>Enoplea</taxon>
        <taxon>Dorylaimia</taxon>
        <taxon>Dioctophymatida</taxon>
        <taxon>Dioctophymatoidea</taxon>
        <taxon>Soboliphymatidae</taxon>
        <taxon>Soboliphyme</taxon>
    </lineage>
</organism>
<dbReference type="GO" id="GO:0005737">
    <property type="term" value="C:cytoplasm"/>
    <property type="evidence" value="ECO:0007669"/>
    <property type="project" value="UniProtKB-SubCell"/>
</dbReference>
<keyword evidence="5" id="KW-0694">RNA-binding</keyword>
<dbReference type="InterPro" id="IPR023509">
    <property type="entry name" value="DTD-like_sf"/>
</dbReference>
<reference evidence="8" key="1">
    <citation type="submission" date="2016-06" db="UniProtKB">
        <authorList>
            <consortium name="WormBaseParasite"/>
        </authorList>
    </citation>
    <scope>IDENTIFICATION</scope>
</reference>
<evidence type="ECO:0000313" key="7">
    <source>
        <dbReference type="Proteomes" id="UP000270296"/>
    </source>
</evidence>
<keyword evidence="5" id="KW-0820">tRNA-binding</keyword>
<keyword evidence="5" id="KW-0378">Hydrolase</keyword>
<dbReference type="AlphaFoldDB" id="A0A183IZQ3"/>
<dbReference type="FunFam" id="3.50.80.10:FF:000001">
    <property type="entry name" value="D-aminoacyl-tRNA deacylase"/>
    <property type="match status" value="1"/>
</dbReference>
<evidence type="ECO:0000313" key="8">
    <source>
        <dbReference type="WBParaSite" id="SBAD_0000943001-mRNA-1"/>
    </source>
</evidence>
<evidence type="ECO:0000256" key="2">
    <source>
        <dbReference type="ARBA" id="ARBA00013056"/>
    </source>
</evidence>
<proteinExistence type="inferred from homology"/>
<sequence>MRIVVQRVHGAFVKVGEEIISRIGRGLCVLVGIFRDDTEEDLNRMIRKILNIRLFSEISEKRWCKSVSDLRLEVLCISQFTLCATVKKNRPDYHLAMEPVKAHEFYQKFLDELRNQHGQDLVKDGKFGEHMDVHLENDGPVTIVLESRKDELSSVSQTTC</sequence>
<dbReference type="Pfam" id="PF02580">
    <property type="entry name" value="Tyr_Deacylase"/>
    <property type="match status" value="1"/>
</dbReference>
<dbReference type="SUPFAM" id="SSF69500">
    <property type="entry name" value="DTD-like"/>
    <property type="match status" value="1"/>
</dbReference>
<keyword evidence="7" id="KW-1185">Reference proteome</keyword>
<dbReference type="Gene3D" id="3.50.80.10">
    <property type="entry name" value="D-tyrosyl-tRNA(Tyr) deacylase"/>
    <property type="match status" value="1"/>
</dbReference>
<dbReference type="WBParaSite" id="SBAD_0000943001-mRNA-1">
    <property type="protein sequence ID" value="SBAD_0000943001-mRNA-1"/>
    <property type="gene ID" value="SBAD_0000943001"/>
</dbReference>
<comment type="subcellular location">
    <subcellularLocation>
        <location evidence="5">Cytoplasm</location>
    </subcellularLocation>
</comment>
<evidence type="ECO:0000256" key="5">
    <source>
        <dbReference type="RuleBase" id="RU003470"/>
    </source>
</evidence>
<evidence type="ECO:0000256" key="1">
    <source>
        <dbReference type="ARBA" id="ARBA00009673"/>
    </source>
</evidence>
<protein>
    <recommendedName>
        <fullName evidence="2 5">D-aminoacyl-tRNA deacylase</fullName>
        <ecNumber evidence="2 5">3.1.1.96</ecNumber>
    </recommendedName>
</protein>
<reference evidence="6 7" key="2">
    <citation type="submission" date="2018-11" db="EMBL/GenBank/DDBJ databases">
        <authorList>
            <consortium name="Pathogen Informatics"/>
        </authorList>
    </citation>
    <scope>NUCLEOTIDE SEQUENCE [LARGE SCALE GENOMIC DNA]</scope>
</reference>
<dbReference type="PANTHER" id="PTHR10472:SF5">
    <property type="entry name" value="D-AMINOACYL-TRNA DEACYLASE 1"/>
    <property type="match status" value="1"/>
</dbReference>
<comment type="similarity">
    <text evidence="1 5">Belongs to the DTD family.</text>
</comment>
<name>A0A183IZQ3_9BILA</name>
<evidence type="ECO:0000313" key="6">
    <source>
        <dbReference type="EMBL" id="VDP21221.1"/>
    </source>
</evidence>